<evidence type="ECO:0000256" key="4">
    <source>
        <dbReference type="PROSITE-ProRule" id="PRU00182"/>
    </source>
</evidence>
<proteinExistence type="inferred from homology"/>
<dbReference type="InterPro" id="IPR036986">
    <property type="entry name" value="S4_RNA-bd_sf"/>
</dbReference>
<feature type="region of interest" description="Disordered" evidence="5">
    <location>
        <begin position="90"/>
        <end position="136"/>
    </location>
</feature>
<organism evidence="7 8">
    <name type="scientific">Nitrosomonas eutropha</name>
    <dbReference type="NCBI Taxonomy" id="916"/>
    <lineage>
        <taxon>Bacteria</taxon>
        <taxon>Pseudomonadati</taxon>
        <taxon>Pseudomonadota</taxon>
        <taxon>Betaproteobacteria</taxon>
        <taxon>Nitrosomonadales</taxon>
        <taxon>Nitrosomonadaceae</taxon>
        <taxon>Nitrosomonas</taxon>
    </lineage>
</organism>
<keyword evidence="2 4" id="KW-0694">RNA-binding</keyword>
<dbReference type="Gene3D" id="3.10.290.10">
    <property type="entry name" value="RNA-binding S4 domain"/>
    <property type="match status" value="1"/>
</dbReference>
<dbReference type="InterPro" id="IPR025708">
    <property type="entry name" value="HSP15"/>
</dbReference>
<dbReference type="GO" id="GO:0003677">
    <property type="term" value="F:DNA binding"/>
    <property type="evidence" value="ECO:0007669"/>
    <property type="project" value="UniProtKB-KW"/>
</dbReference>
<dbReference type="Pfam" id="PF01479">
    <property type="entry name" value="S4"/>
    <property type="match status" value="1"/>
</dbReference>
<dbReference type="SUPFAM" id="SSF55174">
    <property type="entry name" value="Alpha-L RNA-binding motif"/>
    <property type="match status" value="1"/>
</dbReference>
<accession>A0A1I7IKS1</accession>
<reference evidence="7 8" key="1">
    <citation type="submission" date="2016-10" db="EMBL/GenBank/DDBJ databases">
        <authorList>
            <person name="de Groot N.N."/>
        </authorList>
    </citation>
    <scope>NUCLEOTIDE SEQUENCE [LARGE SCALE GENOMIC DNA]</scope>
    <source>
        <strain evidence="7 8">Nm24</strain>
    </source>
</reference>
<dbReference type="PIRSF" id="PIRSF016821">
    <property type="entry name" value="HSP15"/>
    <property type="match status" value="1"/>
</dbReference>
<evidence type="ECO:0000256" key="3">
    <source>
        <dbReference type="ARBA" id="ARBA00023125"/>
    </source>
</evidence>
<dbReference type="EMBL" id="FPBL01000009">
    <property type="protein sequence ID" value="SFU73512.1"/>
    <property type="molecule type" value="Genomic_DNA"/>
</dbReference>
<dbReference type="GO" id="GO:0043023">
    <property type="term" value="F:ribosomal large subunit binding"/>
    <property type="evidence" value="ECO:0007669"/>
    <property type="project" value="InterPro"/>
</dbReference>
<feature type="domain" description="RNA-binding S4" evidence="6">
    <location>
        <begin position="13"/>
        <end position="79"/>
    </location>
</feature>
<dbReference type="AlphaFoldDB" id="A0A1I7IKS1"/>
<dbReference type="CDD" id="cd00165">
    <property type="entry name" value="S4"/>
    <property type="match status" value="1"/>
</dbReference>
<keyword evidence="3" id="KW-0238">DNA-binding</keyword>
<evidence type="ECO:0000256" key="2">
    <source>
        <dbReference type="ARBA" id="ARBA00022884"/>
    </source>
</evidence>
<dbReference type="PROSITE" id="PS50889">
    <property type="entry name" value="S4"/>
    <property type="match status" value="1"/>
</dbReference>
<dbReference type="RefSeq" id="WP_074929058.1">
    <property type="nucleotide sequence ID" value="NZ_FPBL01000009.1"/>
</dbReference>
<keyword evidence="7" id="KW-0346">Stress response</keyword>
<dbReference type="GO" id="GO:0034605">
    <property type="term" value="P:cellular response to heat"/>
    <property type="evidence" value="ECO:0007669"/>
    <property type="project" value="InterPro"/>
</dbReference>
<feature type="compositionally biased region" description="Basic and acidic residues" evidence="5">
    <location>
        <begin position="127"/>
        <end position="136"/>
    </location>
</feature>
<evidence type="ECO:0000256" key="1">
    <source>
        <dbReference type="ARBA" id="ARBA00008396"/>
    </source>
</evidence>
<protein>
    <submittedName>
        <fullName evidence="7">Heat shock protein Hsp15</fullName>
    </submittedName>
</protein>
<sequence>MTEKSARAADEKLRIDKWLFAARFYKTRSQAADAVERGQVQINGMRVKPSRILNIDDMLDIRIGPYHHRVKVLVLSNQRRSATEARLFYQETEESQQARETLVESLKSQPTSPRYAGKGRPTKRVRRDLERFMDGK</sequence>
<comment type="similarity">
    <text evidence="1">Belongs to the HSP15 family.</text>
</comment>
<evidence type="ECO:0000256" key="5">
    <source>
        <dbReference type="SAM" id="MobiDB-lite"/>
    </source>
</evidence>
<dbReference type="SMART" id="SM00363">
    <property type="entry name" value="S4"/>
    <property type="match status" value="1"/>
</dbReference>
<name>A0A1I7IKS1_9PROT</name>
<dbReference type="OrthoDB" id="9797176at2"/>
<dbReference type="InterPro" id="IPR002942">
    <property type="entry name" value="S4_RNA-bd"/>
</dbReference>
<evidence type="ECO:0000313" key="8">
    <source>
        <dbReference type="Proteomes" id="UP000183926"/>
    </source>
</evidence>
<dbReference type="Proteomes" id="UP000183926">
    <property type="component" value="Unassembled WGS sequence"/>
</dbReference>
<dbReference type="GO" id="GO:0003727">
    <property type="term" value="F:single-stranded RNA binding"/>
    <property type="evidence" value="ECO:0007669"/>
    <property type="project" value="InterPro"/>
</dbReference>
<evidence type="ECO:0000313" key="7">
    <source>
        <dbReference type="EMBL" id="SFU73512.1"/>
    </source>
</evidence>
<gene>
    <name evidence="7" type="ORF">SAMN05216339_10943</name>
</gene>
<evidence type="ECO:0000259" key="6">
    <source>
        <dbReference type="SMART" id="SM00363"/>
    </source>
</evidence>